<accession>M1M0Y9</accession>
<evidence type="ECO:0000313" key="7">
    <source>
        <dbReference type="EMBL" id="AGF59225.1"/>
    </source>
</evidence>
<evidence type="ECO:0000256" key="2">
    <source>
        <dbReference type="ARBA" id="ARBA00029447"/>
    </source>
</evidence>
<feature type="transmembrane region" description="Helical" evidence="4">
    <location>
        <begin position="12"/>
        <end position="33"/>
    </location>
</feature>
<dbReference type="EMBL" id="CP004121">
    <property type="protein sequence ID" value="AGF59225.1"/>
    <property type="molecule type" value="Genomic_DNA"/>
</dbReference>
<reference evidence="7 8" key="1">
    <citation type="submission" date="2013-02" db="EMBL/GenBank/DDBJ databases">
        <title>Genome sequence of Clostridium saccharoperbutylacetonicum N1-4(HMT).</title>
        <authorList>
            <person name="Poehlein A."/>
            <person name="Daniel R."/>
        </authorList>
    </citation>
    <scope>NUCLEOTIDE SEQUENCE [LARGE SCALE GENOMIC DNA]</scope>
    <source>
        <strain evidence="8">N1-4(HMT)</strain>
    </source>
</reference>
<dbReference type="RefSeq" id="WP_015395532.1">
    <property type="nucleotide sequence ID" value="NC_020291.1"/>
</dbReference>
<dbReference type="STRING" id="36745.CLSAP_52280"/>
<keyword evidence="4" id="KW-0472">Membrane</keyword>
<dbReference type="Pfam" id="PF12729">
    <property type="entry name" value="4HB_MCP_1"/>
    <property type="match status" value="1"/>
</dbReference>
<dbReference type="InterPro" id="IPR024478">
    <property type="entry name" value="HlyB_4HB_MCP"/>
</dbReference>
<evidence type="ECO:0000256" key="4">
    <source>
        <dbReference type="SAM" id="Phobius"/>
    </source>
</evidence>
<dbReference type="CDD" id="cd11386">
    <property type="entry name" value="MCP_signal"/>
    <property type="match status" value="1"/>
</dbReference>
<dbReference type="SMART" id="SM00283">
    <property type="entry name" value="MA"/>
    <property type="match status" value="1"/>
</dbReference>
<evidence type="ECO:0000256" key="1">
    <source>
        <dbReference type="ARBA" id="ARBA00022500"/>
    </source>
</evidence>
<keyword evidence="3" id="KW-0807">Transducer</keyword>
<gene>
    <name evidence="7" type="ORF">Cspa_c54800</name>
</gene>
<dbReference type="GO" id="GO:0005886">
    <property type="term" value="C:plasma membrane"/>
    <property type="evidence" value="ECO:0007669"/>
    <property type="project" value="TreeGrafter"/>
</dbReference>
<dbReference type="Proteomes" id="UP000011728">
    <property type="component" value="Chromosome"/>
</dbReference>
<organism evidence="7 8">
    <name type="scientific">Clostridium saccharoperbutylacetonicum N1-4(HMT)</name>
    <dbReference type="NCBI Taxonomy" id="931276"/>
    <lineage>
        <taxon>Bacteria</taxon>
        <taxon>Bacillati</taxon>
        <taxon>Bacillota</taxon>
        <taxon>Clostridia</taxon>
        <taxon>Eubacteriales</taxon>
        <taxon>Clostridiaceae</taxon>
        <taxon>Clostridium</taxon>
    </lineage>
</organism>
<dbReference type="InterPro" id="IPR047347">
    <property type="entry name" value="YvaQ-like_sensor"/>
</dbReference>
<dbReference type="GO" id="GO:0007165">
    <property type="term" value="P:signal transduction"/>
    <property type="evidence" value="ECO:0007669"/>
    <property type="project" value="UniProtKB-KW"/>
</dbReference>
<dbReference type="Gene3D" id="1.10.287.950">
    <property type="entry name" value="Methyl-accepting chemotaxis protein"/>
    <property type="match status" value="1"/>
</dbReference>
<dbReference type="SUPFAM" id="SSF58104">
    <property type="entry name" value="Methyl-accepting chemotaxis protein (MCP) signaling domain"/>
    <property type="match status" value="1"/>
</dbReference>
<keyword evidence="4" id="KW-0812">Transmembrane</keyword>
<dbReference type="InterPro" id="IPR003660">
    <property type="entry name" value="HAMP_dom"/>
</dbReference>
<dbReference type="Gene3D" id="6.10.340.10">
    <property type="match status" value="1"/>
</dbReference>
<dbReference type="SMART" id="SM00304">
    <property type="entry name" value="HAMP"/>
    <property type="match status" value="1"/>
</dbReference>
<dbReference type="OrthoDB" id="9814363at2"/>
<feature type="transmembrane region" description="Helical" evidence="4">
    <location>
        <begin position="191"/>
        <end position="211"/>
    </location>
</feature>
<keyword evidence="1" id="KW-0145">Chemotaxis</keyword>
<evidence type="ECO:0000259" key="5">
    <source>
        <dbReference type="PROSITE" id="PS50111"/>
    </source>
</evidence>
<dbReference type="InterPro" id="IPR004089">
    <property type="entry name" value="MCPsignal_dom"/>
</dbReference>
<dbReference type="PROSITE" id="PS50111">
    <property type="entry name" value="CHEMOTAXIS_TRANSDUC_2"/>
    <property type="match status" value="1"/>
</dbReference>
<dbReference type="eggNOG" id="COG0840">
    <property type="taxonomic scope" value="Bacteria"/>
</dbReference>
<dbReference type="Pfam" id="PF00015">
    <property type="entry name" value="MCPsignal"/>
    <property type="match status" value="1"/>
</dbReference>
<dbReference type="FunFam" id="1.10.287.950:FF:000001">
    <property type="entry name" value="Methyl-accepting chemotaxis sensory transducer"/>
    <property type="match status" value="1"/>
</dbReference>
<keyword evidence="8" id="KW-1185">Reference proteome</keyword>
<dbReference type="HOGENOM" id="CLU_000445_107_16_9"/>
<dbReference type="GO" id="GO:0006935">
    <property type="term" value="P:chemotaxis"/>
    <property type="evidence" value="ECO:0007669"/>
    <property type="project" value="UniProtKB-KW"/>
</dbReference>
<dbReference type="CDD" id="cd06225">
    <property type="entry name" value="HAMP"/>
    <property type="match status" value="1"/>
</dbReference>
<dbReference type="AlphaFoldDB" id="M1M0Y9"/>
<sequence>MNWFNNMKVKVKIIFGFLIVTLIAAFIGIQGIANINKISDLDTKLYEKMTAPLGDTIDLSNSFNDMRGYIRDVLLTDDISEIQQFDSKIKDASSKFDSALDKLTSTTLTTQGQQYMKDLKTYKANYIDIINNIIKFKNNGKDSEALNLLYSQGKPALEKLQTTLDSYIDLKLQIAKETSDGNTKTAAQTTVLTIIILVIGVVIAMLIGMLISSSISKPVNKIIKIANKVADGDFEVNINISGRDEIGLLADAFRKMTDKLSDAMFNINSAAEQVSAGSNQVSDSSVALSQGAMEQASSVEELTASIEEITSQTTMNAENASNANEIAMSAKVNAEEGYEKMKEMQKAMAEINNASSNIYKIIKVIDEIAFQTNILALNAAVEAARAGQHGKGFAVVAEEVRNLAARSANAAKETTEMIEGCIGKAEMGTSIADETAESLNKIVEDTIQVADFINQISVATNEQAQGIAQINQGIMQVSNVVQTNSATAEESASASEELASQAEMLKEQVNRFKLKV</sequence>
<feature type="domain" description="HAMP" evidence="6">
    <location>
        <begin position="213"/>
        <end position="265"/>
    </location>
</feature>
<protein>
    <submittedName>
        <fullName evidence="7">Methyl-accepting chemotaxis sensory transducer</fullName>
    </submittedName>
</protein>
<dbReference type="CDD" id="cd19411">
    <property type="entry name" value="MCP2201-like_sensor"/>
    <property type="match status" value="1"/>
</dbReference>
<dbReference type="KEGG" id="csr:Cspa_c54800"/>
<proteinExistence type="inferred from homology"/>
<comment type="similarity">
    <text evidence="2">Belongs to the methyl-accepting chemotaxis (MCP) protein family.</text>
</comment>
<evidence type="ECO:0000313" key="8">
    <source>
        <dbReference type="Proteomes" id="UP000011728"/>
    </source>
</evidence>
<evidence type="ECO:0000256" key="3">
    <source>
        <dbReference type="PROSITE-ProRule" id="PRU00284"/>
    </source>
</evidence>
<dbReference type="PANTHER" id="PTHR43531">
    <property type="entry name" value="PROTEIN ICFG"/>
    <property type="match status" value="1"/>
</dbReference>
<name>M1M0Y9_9CLOT</name>
<dbReference type="InterPro" id="IPR004090">
    <property type="entry name" value="Chemotax_Me-accpt_rcpt"/>
</dbReference>
<dbReference type="Pfam" id="PF00672">
    <property type="entry name" value="HAMP"/>
    <property type="match status" value="1"/>
</dbReference>
<dbReference type="PROSITE" id="PS50885">
    <property type="entry name" value="HAMP"/>
    <property type="match status" value="1"/>
</dbReference>
<dbReference type="PATRIC" id="fig|931276.5.peg.5539"/>
<evidence type="ECO:0000259" key="6">
    <source>
        <dbReference type="PROSITE" id="PS50885"/>
    </source>
</evidence>
<keyword evidence="4" id="KW-1133">Transmembrane helix</keyword>
<feature type="domain" description="Methyl-accepting transducer" evidence="5">
    <location>
        <begin position="270"/>
        <end position="499"/>
    </location>
</feature>
<dbReference type="GO" id="GO:0004888">
    <property type="term" value="F:transmembrane signaling receptor activity"/>
    <property type="evidence" value="ECO:0007669"/>
    <property type="project" value="InterPro"/>
</dbReference>
<dbReference type="InterPro" id="IPR051310">
    <property type="entry name" value="MCP_chemotaxis"/>
</dbReference>
<dbReference type="PANTHER" id="PTHR43531:SF11">
    <property type="entry name" value="METHYL-ACCEPTING CHEMOTAXIS PROTEIN 3"/>
    <property type="match status" value="1"/>
</dbReference>
<dbReference type="PRINTS" id="PR00260">
    <property type="entry name" value="CHEMTRNSDUCR"/>
</dbReference>